<dbReference type="NCBIfam" id="TIGR01472">
    <property type="entry name" value="gmd"/>
    <property type="match status" value="1"/>
</dbReference>
<dbReference type="EC" id="4.2.1.47" evidence="3 5"/>
<sequence length="320" mass="36375">MKTALITGITGQDGAYLAKFLLDKGYRVAGLFPRRSSNTSWRLDFLNITDEVEYVEGDVTDLPSLLRALKLTKPDEVYHLAAQSFVASSWKQPILTAQVTGIGALNILEAIREIDPGIKMYQASSSEMYGMIQQPEQTEETRFYPRSPYGVSKVFGYWMTKNYRESFDMFTCNGILFNHESPLRGIEFVTRKVTDAVARIVARQQKELRLGNIHAKRDWGFAGDYVEAMWLMLQHDSPDDYVIATGRTTTVEEMCKIAFNYVGLNYQDYVVIDPQLYRPAEVDLLLGDPTKAKSELGWTAKTSLEQLIQMMVDADLERVK</sequence>
<comment type="catalytic activity">
    <reaction evidence="5">
        <text>GDP-alpha-D-mannose = GDP-4-dehydro-alpha-D-rhamnose + H2O</text>
        <dbReference type="Rhea" id="RHEA:23820"/>
        <dbReference type="ChEBI" id="CHEBI:15377"/>
        <dbReference type="ChEBI" id="CHEBI:57527"/>
        <dbReference type="ChEBI" id="CHEBI:57964"/>
        <dbReference type="EC" id="4.2.1.47"/>
    </reaction>
</comment>
<evidence type="ECO:0000256" key="3">
    <source>
        <dbReference type="ARBA" id="ARBA00011989"/>
    </source>
</evidence>
<protein>
    <recommendedName>
        <fullName evidence="3 5">GDP-mannose 4,6-dehydratase</fullName>
        <ecNumber evidence="3 5">4.2.1.47</ecNumber>
    </recommendedName>
    <alternativeName>
        <fullName evidence="5">GDP-D-mannose dehydratase</fullName>
    </alternativeName>
</protein>
<proteinExistence type="inferred from homology"/>
<evidence type="ECO:0000256" key="1">
    <source>
        <dbReference type="ARBA" id="ARBA00001937"/>
    </source>
</evidence>
<organism evidence="7 8">
    <name type="scientific">Bacillus bruguierae</name>
    <dbReference type="NCBI Taxonomy" id="3127667"/>
    <lineage>
        <taxon>Bacteria</taxon>
        <taxon>Bacillati</taxon>
        <taxon>Bacillota</taxon>
        <taxon>Bacilli</taxon>
        <taxon>Bacillales</taxon>
        <taxon>Bacillaceae</taxon>
        <taxon>Bacillus</taxon>
    </lineage>
</organism>
<dbReference type="EMBL" id="JBAWSX010000004">
    <property type="protein sequence ID" value="MEI4801456.1"/>
    <property type="molecule type" value="Genomic_DNA"/>
</dbReference>
<evidence type="ECO:0000313" key="8">
    <source>
        <dbReference type="Proteomes" id="UP001372526"/>
    </source>
</evidence>
<comment type="caution">
    <text evidence="5">Lacks conserved residue(s) required for the propagation of feature annotation.</text>
</comment>
<comment type="similarity">
    <text evidence="2 5">Belongs to the NAD(P)-dependent epimerase/dehydratase family. GDP-mannose 4,6-dehydratase subfamily.</text>
</comment>
<name>A0ABU8FHS8_9BACI</name>
<dbReference type="RefSeq" id="WP_336472157.1">
    <property type="nucleotide sequence ID" value="NZ_JBAWSX010000004.1"/>
</dbReference>
<evidence type="ECO:0000313" key="7">
    <source>
        <dbReference type="EMBL" id="MEI4801456.1"/>
    </source>
</evidence>
<keyword evidence="4 5" id="KW-0456">Lyase</keyword>
<dbReference type="Proteomes" id="UP001372526">
    <property type="component" value="Unassembled WGS sequence"/>
</dbReference>
<reference evidence="7 8" key="1">
    <citation type="submission" date="2024-01" db="EMBL/GenBank/DDBJ databases">
        <title>Seven novel Bacillus-like species.</title>
        <authorList>
            <person name="Liu G."/>
        </authorList>
    </citation>
    <scope>NUCLEOTIDE SEQUENCE [LARGE SCALE GENOMIC DNA]</scope>
    <source>
        <strain evidence="7 8">FJAT-51639</strain>
    </source>
</reference>
<comment type="cofactor">
    <cofactor evidence="1 5">
        <name>NADP(+)</name>
        <dbReference type="ChEBI" id="CHEBI:58349"/>
    </cofactor>
</comment>
<gene>
    <name evidence="5 7" type="primary">gmd</name>
    <name evidence="7" type="ORF">WAZ07_08970</name>
</gene>
<dbReference type="GO" id="GO:0008446">
    <property type="term" value="F:GDP-mannose 4,6-dehydratase activity"/>
    <property type="evidence" value="ECO:0007669"/>
    <property type="project" value="UniProtKB-EC"/>
</dbReference>
<accession>A0ABU8FHS8</accession>
<dbReference type="Gene3D" id="3.40.50.720">
    <property type="entry name" value="NAD(P)-binding Rossmann-like Domain"/>
    <property type="match status" value="1"/>
</dbReference>
<dbReference type="HAMAP" id="MF_00955">
    <property type="entry name" value="GDP_Man_dehydratase"/>
    <property type="match status" value="1"/>
</dbReference>
<keyword evidence="8" id="KW-1185">Reference proteome</keyword>
<dbReference type="InterPro" id="IPR016040">
    <property type="entry name" value="NAD(P)-bd_dom"/>
</dbReference>
<dbReference type="Gene3D" id="3.90.25.10">
    <property type="entry name" value="UDP-galactose 4-epimerase, domain 1"/>
    <property type="match status" value="1"/>
</dbReference>
<dbReference type="SUPFAM" id="SSF51735">
    <property type="entry name" value="NAD(P)-binding Rossmann-fold domains"/>
    <property type="match status" value="1"/>
</dbReference>
<evidence type="ECO:0000259" key="6">
    <source>
        <dbReference type="Pfam" id="PF16363"/>
    </source>
</evidence>
<dbReference type="CDD" id="cd05260">
    <property type="entry name" value="GDP_MD_SDR_e"/>
    <property type="match status" value="1"/>
</dbReference>
<dbReference type="PANTHER" id="PTHR43715">
    <property type="entry name" value="GDP-MANNOSE 4,6-DEHYDRATASE"/>
    <property type="match status" value="1"/>
</dbReference>
<comment type="caution">
    <text evidence="7">The sequence shown here is derived from an EMBL/GenBank/DDBJ whole genome shotgun (WGS) entry which is preliminary data.</text>
</comment>
<comment type="function">
    <text evidence="5">Catalyzes the conversion of GDP-D-mannose to GDP-4-dehydro-6-deoxy-D-mannose.</text>
</comment>
<evidence type="ECO:0000256" key="4">
    <source>
        <dbReference type="ARBA" id="ARBA00023239"/>
    </source>
</evidence>
<keyword evidence="5" id="KW-0521">NADP</keyword>
<dbReference type="InterPro" id="IPR006368">
    <property type="entry name" value="GDP_Man_deHydtase"/>
</dbReference>
<evidence type="ECO:0000256" key="5">
    <source>
        <dbReference type="HAMAP-Rule" id="MF_00955"/>
    </source>
</evidence>
<dbReference type="Pfam" id="PF16363">
    <property type="entry name" value="GDP_Man_Dehyd"/>
    <property type="match status" value="1"/>
</dbReference>
<dbReference type="InterPro" id="IPR036291">
    <property type="entry name" value="NAD(P)-bd_dom_sf"/>
</dbReference>
<evidence type="ECO:0000256" key="2">
    <source>
        <dbReference type="ARBA" id="ARBA00009263"/>
    </source>
</evidence>
<feature type="domain" description="NAD(P)-binding" evidence="6">
    <location>
        <begin position="5"/>
        <end position="311"/>
    </location>
</feature>
<dbReference type="PANTHER" id="PTHR43715:SF1">
    <property type="entry name" value="GDP-MANNOSE 4,6 DEHYDRATASE"/>
    <property type="match status" value="1"/>
</dbReference>